<evidence type="ECO:0000256" key="2">
    <source>
        <dbReference type="SAM" id="MobiDB-lite"/>
    </source>
</evidence>
<name>A0A7I8K454_SPIIN</name>
<evidence type="ECO:0000313" key="5">
    <source>
        <dbReference type="Proteomes" id="UP000663760"/>
    </source>
</evidence>
<reference evidence="4" key="1">
    <citation type="submission" date="2020-02" db="EMBL/GenBank/DDBJ databases">
        <authorList>
            <person name="Scholz U."/>
            <person name="Mascher M."/>
            <person name="Fiebig A."/>
        </authorList>
    </citation>
    <scope>NUCLEOTIDE SEQUENCE</scope>
</reference>
<feature type="region of interest" description="Disordered" evidence="2">
    <location>
        <begin position="799"/>
        <end position="828"/>
    </location>
</feature>
<evidence type="ECO:0000259" key="3">
    <source>
        <dbReference type="PROSITE" id="PS51840"/>
    </source>
</evidence>
<feature type="coiled-coil region" evidence="1">
    <location>
        <begin position="351"/>
        <end position="406"/>
    </location>
</feature>
<evidence type="ECO:0000313" key="4">
    <source>
        <dbReference type="EMBL" id="CAA7390939.1"/>
    </source>
</evidence>
<feature type="coiled-coil region" evidence="1">
    <location>
        <begin position="514"/>
        <end position="678"/>
    </location>
</feature>
<feature type="domain" description="C2 NT-type" evidence="3">
    <location>
        <begin position="37"/>
        <end position="177"/>
    </location>
</feature>
<accession>A0A7I8K454</accession>
<protein>
    <recommendedName>
        <fullName evidence="3">C2 NT-type domain-containing protein</fullName>
    </recommendedName>
</protein>
<dbReference type="PROSITE" id="PS51840">
    <property type="entry name" value="C2_NT"/>
    <property type="match status" value="1"/>
</dbReference>
<proteinExistence type="predicted"/>
<keyword evidence="1" id="KW-0175">Coiled coil</keyword>
<dbReference type="EMBL" id="LR746265">
    <property type="protein sequence ID" value="CAA7390939.1"/>
    <property type="molecule type" value="Genomic_DNA"/>
</dbReference>
<dbReference type="PANTHER" id="PTHR34452:SF7">
    <property type="entry name" value="MYOSIN HEAVY CHAIN-RELATED PROTEIN"/>
    <property type="match status" value="1"/>
</dbReference>
<dbReference type="PANTHER" id="PTHR34452">
    <property type="entry name" value="MYOSIN HEAVY CHAIN-RELATED PROTEIN"/>
    <property type="match status" value="1"/>
</dbReference>
<dbReference type="InterPro" id="IPR019448">
    <property type="entry name" value="NT-C2"/>
</dbReference>
<feature type="region of interest" description="Disordered" evidence="2">
    <location>
        <begin position="178"/>
        <end position="234"/>
    </location>
</feature>
<feature type="compositionally biased region" description="Basic and acidic residues" evidence="2">
    <location>
        <begin position="178"/>
        <end position="189"/>
    </location>
</feature>
<feature type="compositionally biased region" description="Basic and acidic residues" evidence="2">
    <location>
        <begin position="799"/>
        <end position="811"/>
    </location>
</feature>
<gene>
    <name evidence="4" type="ORF">SI8410_02002345</name>
</gene>
<organism evidence="4 5">
    <name type="scientific">Spirodela intermedia</name>
    <name type="common">Intermediate duckweed</name>
    <dbReference type="NCBI Taxonomy" id="51605"/>
    <lineage>
        <taxon>Eukaryota</taxon>
        <taxon>Viridiplantae</taxon>
        <taxon>Streptophyta</taxon>
        <taxon>Embryophyta</taxon>
        <taxon>Tracheophyta</taxon>
        <taxon>Spermatophyta</taxon>
        <taxon>Magnoliopsida</taxon>
        <taxon>Liliopsida</taxon>
        <taxon>Araceae</taxon>
        <taxon>Lemnoideae</taxon>
        <taxon>Spirodela</taxon>
    </lineage>
</organism>
<dbReference type="Proteomes" id="UP000663760">
    <property type="component" value="Chromosome 2"/>
</dbReference>
<feature type="region of interest" description="Disordered" evidence="2">
    <location>
        <begin position="466"/>
        <end position="494"/>
    </location>
</feature>
<evidence type="ECO:0000256" key="1">
    <source>
        <dbReference type="SAM" id="Coils"/>
    </source>
</evidence>
<keyword evidence="5" id="KW-1185">Reference proteome</keyword>
<dbReference type="Pfam" id="PF10358">
    <property type="entry name" value="NT-C2"/>
    <property type="match status" value="1"/>
</dbReference>
<feature type="compositionally biased region" description="Polar residues" evidence="2">
    <location>
        <begin position="199"/>
        <end position="208"/>
    </location>
</feature>
<feature type="compositionally biased region" description="Basic and acidic residues" evidence="2">
    <location>
        <begin position="476"/>
        <end position="494"/>
    </location>
</feature>
<feature type="coiled-coil region" evidence="1">
    <location>
        <begin position="983"/>
        <end position="1024"/>
    </location>
</feature>
<feature type="region of interest" description="Disordered" evidence="2">
    <location>
        <begin position="260"/>
        <end position="343"/>
    </location>
</feature>
<feature type="coiled-coil region" evidence="1">
    <location>
        <begin position="732"/>
        <end position="798"/>
    </location>
</feature>
<feature type="region of interest" description="Disordered" evidence="2">
    <location>
        <begin position="1"/>
        <end position="63"/>
    </location>
</feature>
<feature type="compositionally biased region" description="Polar residues" evidence="2">
    <location>
        <begin position="282"/>
        <end position="302"/>
    </location>
</feature>
<feature type="compositionally biased region" description="Polar residues" evidence="2">
    <location>
        <begin position="54"/>
        <end position="63"/>
    </location>
</feature>
<sequence length="1041" mass="117836">MEEREEQDQGRVQAAVPGDPVGRMISPLHPRLISARIRSRGSRSRRCEDVKNPSGLSRDSQVPPSKWENLVITLIPVDVGKPTAKSEKAAVSSGACQWEKPIYETVKFVREPKTGRINEKVYHILVSATGFPKAALLGEATIDFAGYVEAIKPSSVSLPLKASDSNALLHVTIQRTQEAVRGRETERNGETMAKPQRKTLMSQLSNSDVVEDPENARDINGFANAERPSANGERMRFPSARAVVQDLEFNADLRTSRSFDAVSASWSDTSSGRYTPGDSTHRSTIFRQDSTSLLSPLGNTETPPRPMLSPTDYGDDRRSNVEWAASSAPNGSGEEGTGHSDESFRELKNELVALARQVEVSDLELQALRKQVVKERKLVVDLSKDLNSTREERDKFRRECDELMASGGKEPEGGELRSMLEEVRQELDHEKSLNANLCLQLKKMQDSNSELMLAIRDLDDMLDQKNRETSNGGCERVLDDPARDGGRHEKKHENGFSYVRQSECNGRSCKPQYVEEEEEEEDDEQYALEALVKQREIKMALSLEQKIVELNNEIEMHRKDREELEMQMEQIALDYEILKQENHDISSKLEQIQLREQLRMQYECSAHVSIINELEGQVEKLETELEKQAEAFEADLTVLTSAKVEQEKRAIQLEEALRKAKQKNVKIAECLMEELQRLSIQMSSMFGKNEKLTVQALAEAGQLRLRNSQLEELLKKVNQGALSVKDRHRSQIEDFESEVDLSKGRIEQLDVKLRQKSEELEKEKRSKAEQNVAFTEEIIKLKTRIESLENEKNDIYGQVKRRDDSGDRVKQSNESVEGTGRLLPNGNIKGEVIQRECSSTREEAGRLRDELHDPRFEKKDGELITRTLNLEPAALETEKSSLGSLFEKEHQNKTLAIQAEAKPISGSSEATRDSPSEIRLTKEVVNIEFGLDDEILLSPNPEGRKFTCATNAMHEESIDSKIGFRSKIEEEASNGFPSDQCHLTETLREMATLREVNKSMEAELKEMQERYSEISLKFAQVEGERQQLVMTVRTLKNALKV</sequence>
<dbReference type="OrthoDB" id="765176at2759"/>
<feature type="compositionally biased region" description="Polar residues" evidence="2">
    <location>
        <begin position="264"/>
        <end position="273"/>
    </location>
</feature>
<dbReference type="AlphaFoldDB" id="A0A7I8K454"/>